<evidence type="ECO:0008006" key="7">
    <source>
        <dbReference type="Google" id="ProtNLM"/>
    </source>
</evidence>
<evidence type="ECO:0000313" key="6">
    <source>
        <dbReference type="EMBL" id="CAB4218283.1"/>
    </source>
</evidence>
<dbReference type="EMBL" id="LR796778">
    <property type="protein sequence ID" value="CAB4165102.1"/>
    <property type="molecule type" value="Genomic_DNA"/>
</dbReference>
<dbReference type="EMBL" id="LR796950">
    <property type="protein sequence ID" value="CAB4177305.1"/>
    <property type="molecule type" value="Genomic_DNA"/>
</dbReference>
<protein>
    <recommendedName>
        <fullName evidence="7">Terminase small subunit</fullName>
    </recommendedName>
</protein>
<sequence>MAKTKSKAHIEFIRLVASGVTQTEAYRVTCGNKSVTTNVAKVKGSQLAKRYAQEITEAKEKDRKAVEGVKDLKVVQEALNGILSQSEVDKKLCDIINGNFLIEDVAIYMGCEVPYKRKPNANEVAKAIDLYNKRFGSYAPTKTDLTSKGESINKPTIIDWSDKDNPDTEAKGG</sequence>
<dbReference type="EMBL" id="LR797398">
    <property type="protein sequence ID" value="CAB4213551.1"/>
    <property type="molecule type" value="Genomic_DNA"/>
</dbReference>
<evidence type="ECO:0000313" key="2">
    <source>
        <dbReference type="EMBL" id="CAB4171486.1"/>
    </source>
</evidence>
<proteinExistence type="predicted"/>
<dbReference type="EMBL" id="LR796866">
    <property type="protein sequence ID" value="CAB4171486.1"/>
    <property type="molecule type" value="Genomic_DNA"/>
</dbReference>
<organism evidence="3">
    <name type="scientific">uncultured Caudovirales phage</name>
    <dbReference type="NCBI Taxonomy" id="2100421"/>
    <lineage>
        <taxon>Viruses</taxon>
        <taxon>Duplodnaviria</taxon>
        <taxon>Heunggongvirae</taxon>
        <taxon>Uroviricota</taxon>
        <taxon>Caudoviricetes</taxon>
        <taxon>Peduoviridae</taxon>
        <taxon>Maltschvirus</taxon>
        <taxon>Maltschvirus maltsch</taxon>
    </lineage>
</organism>
<accession>A0A6J5Q7I8</accession>
<evidence type="ECO:0000313" key="1">
    <source>
        <dbReference type="EMBL" id="CAB4165102.1"/>
    </source>
</evidence>
<dbReference type="EMBL" id="LR797462">
    <property type="protein sequence ID" value="CAB4218283.1"/>
    <property type="molecule type" value="Genomic_DNA"/>
</dbReference>
<evidence type="ECO:0000313" key="4">
    <source>
        <dbReference type="EMBL" id="CAB4199562.1"/>
    </source>
</evidence>
<dbReference type="EMBL" id="LR797284">
    <property type="protein sequence ID" value="CAB4199562.1"/>
    <property type="molecule type" value="Genomic_DNA"/>
</dbReference>
<evidence type="ECO:0000313" key="5">
    <source>
        <dbReference type="EMBL" id="CAB4213551.1"/>
    </source>
</evidence>
<evidence type="ECO:0000313" key="3">
    <source>
        <dbReference type="EMBL" id="CAB4177305.1"/>
    </source>
</evidence>
<gene>
    <name evidence="3" type="ORF">UFOVP1001_15</name>
    <name evidence="4" type="ORF">UFOVP1338_61</name>
    <name evidence="5" type="ORF">UFOVP1447_56</name>
    <name evidence="6" type="ORF">UFOVP1599_52</name>
    <name evidence="1" type="ORF">UFOVP827_12</name>
    <name evidence="2" type="ORF">UFOVP916_57</name>
</gene>
<name>A0A6J5Q7I8_9CAUD</name>
<reference evidence="3" key="1">
    <citation type="submission" date="2020-05" db="EMBL/GenBank/DDBJ databases">
        <authorList>
            <person name="Chiriac C."/>
            <person name="Salcher M."/>
            <person name="Ghai R."/>
            <person name="Kavagutti S V."/>
        </authorList>
    </citation>
    <scope>NUCLEOTIDE SEQUENCE</scope>
</reference>